<reference evidence="2" key="1">
    <citation type="submission" date="2021-01" db="EMBL/GenBank/DDBJ databases">
        <title>Caligus Genome Assembly.</title>
        <authorList>
            <person name="Gallardo-Escarate C."/>
        </authorList>
    </citation>
    <scope>NUCLEOTIDE SEQUENCE [LARGE SCALE GENOMIC DNA]</scope>
</reference>
<protein>
    <submittedName>
        <fullName evidence="1">Uncharacterized protein</fullName>
    </submittedName>
</protein>
<proteinExistence type="predicted"/>
<accession>A0A7T8HM13</accession>
<sequence length="56" mass="6201">MAMLRASLAPEVRRSINGFSNTPIHYKRALQTIYRVYGAMMLSSGPTSGNVKNSKK</sequence>
<evidence type="ECO:0000313" key="1">
    <source>
        <dbReference type="EMBL" id="QQP51900.1"/>
    </source>
</evidence>
<dbReference type="EMBL" id="CP045897">
    <property type="protein sequence ID" value="QQP51900.1"/>
    <property type="molecule type" value="Genomic_DNA"/>
</dbReference>
<organism evidence="1 2">
    <name type="scientific">Caligus rogercresseyi</name>
    <name type="common">Sea louse</name>
    <dbReference type="NCBI Taxonomy" id="217165"/>
    <lineage>
        <taxon>Eukaryota</taxon>
        <taxon>Metazoa</taxon>
        <taxon>Ecdysozoa</taxon>
        <taxon>Arthropoda</taxon>
        <taxon>Crustacea</taxon>
        <taxon>Multicrustacea</taxon>
        <taxon>Hexanauplia</taxon>
        <taxon>Copepoda</taxon>
        <taxon>Siphonostomatoida</taxon>
        <taxon>Caligidae</taxon>
        <taxon>Caligus</taxon>
    </lineage>
</organism>
<name>A0A7T8HM13_CALRO</name>
<evidence type="ECO:0000313" key="2">
    <source>
        <dbReference type="Proteomes" id="UP000595437"/>
    </source>
</evidence>
<dbReference type="Proteomes" id="UP000595437">
    <property type="component" value="Chromosome 8"/>
</dbReference>
<keyword evidence="2" id="KW-1185">Reference proteome</keyword>
<dbReference type="AlphaFoldDB" id="A0A7T8HM13"/>
<gene>
    <name evidence="1" type="ORF">FKW44_013392</name>
</gene>